<organism evidence="2 3">
    <name type="scientific">Parablautia intestinalis</name>
    <dbReference type="NCBI Taxonomy" id="2320100"/>
    <lineage>
        <taxon>Bacteria</taxon>
        <taxon>Bacillati</taxon>
        <taxon>Bacillota</taxon>
        <taxon>Clostridia</taxon>
        <taxon>Lachnospirales</taxon>
        <taxon>Lachnospiraceae</taxon>
        <taxon>Parablautia</taxon>
    </lineage>
</organism>
<gene>
    <name evidence="2" type="ORF">D7V94_22390</name>
</gene>
<reference evidence="2 3" key="1">
    <citation type="submission" date="2018-09" db="EMBL/GenBank/DDBJ databases">
        <title>Murine metabolic-syndrome-specific gut microbial biobank.</title>
        <authorList>
            <person name="Liu C."/>
        </authorList>
    </citation>
    <scope>NUCLEOTIDE SEQUENCE [LARGE SCALE GENOMIC DNA]</scope>
    <source>
        <strain evidence="2 3">0.1xD8-82</strain>
    </source>
</reference>
<evidence type="ECO:0000313" key="2">
    <source>
        <dbReference type="EMBL" id="RKI86861.1"/>
    </source>
</evidence>
<name>A0A3A9AHL9_9FIRM</name>
<protein>
    <submittedName>
        <fullName evidence="2">Uncharacterized protein</fullName>
    </submittedName>
</protein>
<feature type="transmembrane region" description="Helical" evidence="1">
    <location>
        <begin position="21"/>
        <end position="46"/>
    </location>
</feature>
<keyword evidence="3" id="KW-1185">Reference proteome</keyword>
<keyword evidence="1" id="KW-1133">Transmembrane helix</keyword>
<proteinExistence type="predicted"/>
<evidence type="ECO:0000313" key="3">
    <source>
        <dbReference type="Proteomes" id="UP000280696"/>
    </source>
</evidence>
<dbReference type="Proteomes" id="UP000280696">
    <property type="component" value="Unassembled WGS sequence"/>
</dbReference>
<keyword evidence="1" id="KW-0472">Membrane</keyword>
<dbReference type="EMBL" id="RAYQ01000059">
    <property type="protein sequence ID" value="RKI86861.1"/>
    <property type="molecule type" value="Genomic_DNA"/>
</dbReference>
<dbReference type="OrthoDB" id="9773060at2"/>
<accession>A0A3A9AHL9</accession>
<dbReference type="AlphaFoldDB" id="A0A3A9AHL9"/>
<evidence type="ECO:0000256" key="1">
    <source>
        <dbReference type="SAM" id="Phobius"/>
    </source>
</evidence>
<comment type="caution">
    <text evidence="2">The sequence shown here is derived from an EMBL/GenBank/DDBJ whole genome shotgun (WGS) entry which is preliminary data.</text>
</comment>
<keyword evidence="1" id="KW-0812">Transmembrane</keyword>
<sequence length="90" mass="10633">MQKVWISPKFGFMEKSKSLDFSTMLVFWSLVSLVRNSVVLAVYLLFSVACFFTVHEHLSRKCHLNLWQAVPAFFILLCVKPKYRKEHIHE</sequence>